<dbReference type="InterPro" id="IPR014729">
    <property type="entry name" value="Rossmann-like_a/b/a_fold"/>
</dbReference>
<dbReference type="InterPro" id="IPR009080">
    <property type="entry name" value="tRNAsynth_Ia_anticodon-bd"/>
</dbReference>
<evidence type="ECO:0000256" key="1">
    <source>
        <dbReference type="ARBA" id="ARBA00003314"/>
    </source>
</evidence>
<evidence type="ECO:0000313" key="12">
    <source>
        <dbReference type="EMBL" id="KPM62076.1"/>
    </source>
</evidence>
<dbReference type="InterPro" id="IPR033911">
    <property type="entry name" value="MetRS_core"/>
</dbReference>
<evidence type="ECO:0000256" key="8">
    <source>
        <dbReference type="ARBA" id="ARBA00023146"/>
    </source>
</evidence>
<evidence type="ECO:0000256" key="4">
    <source>
        <dbReference type="ARBA" id="ARBA00022598"/>
    </source>
</evidence>
<dbReference type="Gene3D" id="2.170.220.10">
    <property type="match status" value="1"/>
</dbReference>
<evidence type="ECO:0000256" key="7">
    <source>
        <dbReference type="ARBA" id="ARBA00022917"/>
    </source>
</evidence>
<dbReference type="InterPro" id="IPR023457">
    <property type="entry name" value="Met-tRNA_synth_2"/>
</dbReference>
<evidence type="ECO:0000256" key="5">
    <source>
        <dbReference type="ARBA" id="ARBA00022741"/>
    </source>
</evidence>
<dbReference type="EMBL" id="LKKS01000110">
    <property type="protein sequence ID" value="KPM62076.1"/>
    <property type="molecule type" value="Genomic_DNA"/>
</dbReference>
<dbReference type="Pfam" id="PF09334">
    <property type="entry name" value="tRNA-synt_1g"/>
    <property type="match status" value="2"/>
</dbReference>
<evidence type="ECO:0000256" key="9">
    <source>
        <dbReference type="ARBA" id="ARBA00030904"/>
    </source>
</evidence>
<keyword evidence="5 10" id="KW-0547">Nucleotide-binding</keyword>
<dbReference type="Gene3D" id="1.10.730.10">
    <property type="entry name" value="Isoleucyl-tRNA Synthetase, Domain 1"/>
    <property type="match status" value="1"/>
</dbReference>
<evidence type="ECO:0000256" key="2">
    <source>
        <dbReference type="ARBA" id="ARBA00012838"/>
    </source>
</evidence>
<dbReference type="Gene3D" id="3.40.50.620">
    <property type="entry name" value="HUPs"/>
    <property type="match status" value="1"/>
</dbReference>
<dbReference type="PANTHER" id="PTHR43326:SF1">
    <property type="entry name" value="METHIONINE--TRNA LIGASE, MITOCHONDRIAL"/>
    <property type="match status" value="1"/>
</dbReference>
<comment type="similarity">
    <text evidence="10">Belongs to the class-I aminoacyl-tRNA synthetase family.</text>
</comment>
<keyword evidence="4 10" id="KW-0436">Ligase</keyword>
<keyword evidence="7 10" id="KW-0648">Protein biosynthesis</keyword>
<dbReference type="PRINTS" id="PR01041">
    <property type="entry name" value="TRNASYNTHMET"/>
</dbReference>
<dbReference type="InterPro" id="IPR014758">
    <property type="entry name" value="Met-tRNA_synth"/>
</dbReference>
<evidence type="ECO:0000256" key="3">
    <source>
        <dbReference type="ARBA" id="ARBA00018753"/>
    </source>
</evidence>
<dbReference type="SUPFAM" id="SSF52374">
    <property type="entry name" value="Nucleotidylyl transferase"/>
    <property type="match status" value="1"/>
</dbReference>
<name>A0A0N8HER1_PSEPU</name>
<feature type="domain" description="Methionyl/Leucyl tRNA synthetase" evidence="11">
    <location>
        <begin position="6"/>
        <end position="138"/>
    </location>
</feature>
<feature type="domain" description="Methionyl/Leucyl tRNA synthetase" evidence="11">
    <location>
        <begin position="145"/>
        <end position="368"/>
    </location>
</feature>
<dbReference type="InterPro" id="IPR015413">
    <property type="entry name" value="Methionyl/Leucyl_tRNA_Synth"/>
</dbReference>
<dbReference type="GO" id="GO:0004825">
    <property type="term" value="F:methionine-tRNA ligase activity"/>
    <property type="evidence" value="ECO:0007669"/>
    <property type="project" value="UniProtKB-EC"/>
</dbReference>
<protein>
    <recommendedName>
        <fullName evidence="3">Methionine--tRNA ligase</fullName>
        <ecNumber evidence="2">6.1.1.10</ecNumber>
    </recommendedName>
    <alternativeName>
        <fullName evidence="9">Methionyl-tRNA synthetase</fullName>
    </alternativeName>
</protein>
<keyword evidence="8 10" id="KW-0030">Aminoacyl-tRNA synthetase</keyword>
<dbReference type="EC" id="6.1.1.10" evidence="2"/>
<sequence length="516" mass="58632">MKSASYFTTPIYYVNDAPHIGHIFSTLLADIGARTAQLENQEKFLLTGTDEHSTKVIDAAQSREIPVKTWARNNADAFRQAFKAFNIGFDDFIRTSEPRHKVNVHRRIEQLMATGDVYLGEYVGWYDAGQEEYVSDAKAKQYEYKSPINKKPLLQRAEKNYFFRLSRYQEQLLALLNTGELNIHPASRTAEIVARVQDGLSDIPISRYSSEAWGINIPGDSSHVVYVWVDALFNYLTAIDTDELRHLWPATLQVVGKDILWFHAVIWPAMLLALKKVKGNEWLDLPRNILAHGFWIHEGEKMSKSMGNFVGIEALHRYCSEFGVDSLRFFLASTGPVGASDSDFSHLRFIESYNANLANTVGNCLNRITGMVNRYFDGVIPAKPTIASEFHNKITDLSQASREKAQAFQYDKMIALALTIFRTIDQHVNFTEPYKLIKQPENLAQVGYILHDCLEALRRGALALWPVMPDSMTELLQNLGCLDADQSPCFDNSRSVSPGYRIKETRVLFPRYQEAP</sequence>
<evidence type="ECO:0000256" key="6">
    <source>
        <dbReference type="ARBA" id="ARBA00022840"/>
    </source>
</evidence>
<dbReference type="PANTHER" id="PTHR43326">
    <property type="entry name" value="METHIONYL-TRNA SYNTHETASE"/>
    <property type="match status" value="1"/>
</dbReference>
<keyword evidence="6 10" id="KW-0067">ATP-binding</keyword>
<dbReference type="SUPFAM" id="SSF47323">
    <property type="entry name" value="Anticodon-binding domain of a subclass of class I aminoacyl-tRNA synthetases"/>
    <property type="match status" value="1"/>
</dbReference>
<dbReference type="AlphaFoldDB" id="A0A0N8HER1"/>
<accession>A0A0N8HER1</accession>
<comment type="function">
    <text evidence="1">Is required not only for elongation of protein synthesis but also for the initiation of all mRNA translation through initiator tRNA(fMet) aminoacylation.</text>
</comment>
<dbReference type="GO" id="GO:0005524">
    <property type="term" value="F:ATP binding"/>
    <property type="evidence" value="ECO:0007669"/>
    <property type="project" value="UniProtKB-KW"/>
</dbReference>
<gene>
    <name evidence="12" type="ORF">HB13667_18120</name>
</gene>
<evidence type="ECO:0000313" key="13">
    <source>
        <dbReference type="Proteomes" id="UP000050437"/>
    </source>
</evidence>
<evidence type="ECO:0000259" key="11">
    <source>
        <dbReference type="Pfam" id="PF09334"/>
    </source>
</evidence>
<dbReference type="Proteomes" id="UP000050437">
    <property type="component" value="Unassembled WGS sequence"/>
</dbReference>
<dbReference type="NCBIfam" id="TIGR00398">
    <property type="entry name" value="metG"/>
    <property type="match status" value="1"/>
</dbReference>
<evidence type="ECO:0000256" key="10">
    <source>
        <dbReference type="RuleBase" id="RU363039"/>
    </source>
</evidence>
<dbReference type="RefSeq" id="WP_054573156.1">
    <property type="nucleotide sequence ID" value="NZ_LKKS01000110.1"/>
</dbReference>
<organism evidence="12 13">
    <name type="scientific">Pseudomonas putida</name>
    <name type="common">Arthrobacter siderocapsulatus</name>
    <dbReference type="NCBI Taxonomy" id="303"/>
    <lineage>
        <taxon>Bacteria</taxon>
        <taxon>Pseudomonadati</taxon>
        <taxon>Pseudomonadota</taxon>
        <taxon>Gammaproteobacteria</taxon>
        <taxon>Pseudomonadales</taxon>
        <taxon>Pseudomonadaceae</taxon>
        <taxon>Pseudomonas</taxon>
    </lineage>
</organism>
<proteinExistence type="inferred from homology"/>
<dbReference type="GO" id="GO:0006431">
    <property type="term" value="P:methionyl-tRNA aminoacylation"/>
    <property type="evidence" value="ECO:0007669"/>
    <property type="project" value="InterPro"/>
</dbReference>
<comment type="caution">
    <text evidence="12">The sequence shown here is derived from an EMBL/GenBank/DDBJ whole genome shotgun (WGS) entry which is preliminary data.</text>
</comment>
<reference evidence="12 13" key="1">
    <citation type="submission" date="2015-10" db="EMBL/GenBank/DDBJ databases">
        <title>Pseudomonas putida clinical strains.</title>
        <authorList>
            <person name="Molina L."/>
            <person name="Udaondo Z."/>
        </authorList>
    </citation>
    <scope>NUCLEOTIDE SEQUENCE [LARGE SCALE GENOMIC DNA]</scope>
    <source>
        <strain evidence="12 13">HB13667</strain>
    </source>
</reference>